<dbReference type="RefSeq" id="WP_094020893.1">
    <property type="nucleotide sequence ID" value="NZ_FXYF01000005.1"/>
</dbReference>
<dbReference type="SUPFAM" id="SSF52096">
    <property type="entry name" value="ClpP/crotonase"/>
    <property type="match status" value="1"/>
</dbReference>
<keyword evidence="1" id="KW-0732">Signal</keyword>
<gene>
    <name evidence="2" type="ORF">MAA8898_02052</name>
</gene>
<dbReference type="AlphaFoldDB" id="A0A238KCM6"/>
<proteinExistence type="predicted"/>
<reference evidence="2 3" key="1">
    <citation type="submission" date="2017-05" db="EMBL/GenBank/DDBJ databases">
        <authorList>
            <person name="Song R."/>
            <person name="Chenine A.L."/>
            <person name="Ruprecht R.M."/>
        </authorList>
    </citation>
    <scope>NUCLEOTIDE SEQUENCE [LARGE SCALE GENOMIC DNA]</scope>
    <source>
        <strain evidence="2 3">CECT 8898</strain>
    </source>
</reference>
<feature type="chain" id="PRO_5012489331" evidence="1">
    <location>
        <begin position="20"/>
        <end position="366"/>
    </location>
</feature>
<dbReference type="Proteomes" id="UP000207598">
    <property type="component" value="Unassembled WGS sequence"/>
</dbReference>
<sequence length="366" mass="39411">MKLATVLAAIALTAATVEAGEITTQGDMFSECTYKFEGRLEPGDAGKVAELDTFGSAGASLCLNSPGGSLPEGIKMFDVIWSRQMHTRVLSGDICESACAIAWLGGGVTMGTAPARIPSRSIEPGALLGFHAPRLDLPEGGSYPAEQVEQAFRIALKSAEGLFDIKLTTQDSAGALNDFLYARILETPGDRMFHITTLAEALMSNVLVSAVRAPEKILTANLVHLCENAWLVQRGVDVTLDDAAHHLTLLRRGAVTGERVKYINAATWVVRMDVEQRSQYLCVIGDSDFGFYLQQARDFNTAPAYINGGAEPPTIRMGLQQVDSRQTVEQVWKEVEDGLGQALATVDMPHYALLDGATALADLPRR</sequence>
<feature type="signal peptide" evidence="1">
    <location>
        <begin position="1"/>
        <end position="19"/>
    </location>
</feature>
<protein>
    <submittedName>
        <fullName evidence="2">Uncharacterized protein</fullName>
    </submittedName>
</protein>
<accession>A0A238KCM6</accession>
<dbReference type="OrthoDB" id="7838311at2"/>
<organism evidence="2 3">
    <name type="scientific">Maliponia aquimaris</name>
    <dbReference type="NCBI Taxonomy" id="1673631"/>
    <lineage>
        <taxon>Bacteria</taxon>
        <taxon>Pseudomonadati</taxon>
        <taxon>Pseudomonadota</taxon>
        <taxon>Alphaproteobacteria</taxon>
        <taxon>Rhodobacterales</taxon>
        <taxon>Paracoccaceae</taxon>
        <taxon>Maliponia</taxon>
    </lineage>
</organism>
<keyword evidence="3" id="KW-1185">Reference proteome</keyword>
<name>A0A238KCM6_9RHOB</name>
<dbReference type="InterPro" id="IPR029045">
    <property type="entry name" value="ClpP/crotonase-like_dom_sf"/>
</dbReference>
<evidence type="ECO:0000256" key="1">
    <source>
        <dbReference type="SAM" id="SignalP"/>
    </source>
</evidence>
<evidence type="ECO:0000313" key="2">
    <source>
        <dbReference type="EMBL" id="SMX40144.1"/>
    </source>
</evidence>
<dbReference type="Gene3D" id="3.90.226.10">
    <property type="entry name" value="2-enoyl-CoA Hydratase, Chain A, domain 1"/>
    <property type="match status" value="1"/>
</dbReference>
<dbReference type="EMBL" id="FXYF01000005">
    <property type="protein sequence ID" value="SMX40144.1"/>
    <property type="molecule type" value="Genomic_DNA"/>
</dbReference>
<evidence type="ECO:0000313" key="3">
    <source>
        <dbReference type="Proteomes" id="UP000207598"/>
    </source>
</evidence>